<proteinExistence type="inferred from homology"/>
<dbReference type="AlphaFoldDB" id="A0A067MY09"/>
<comment type="similarity">
    <text evidence="1">Belongs to the EFR3 family.</text>
</comment>
<evidence type="ECO:0000313" key="4">
    <source>
        <dbReference type="Proteomes" id="UP000027195"/>
    </source>
</evidence>
<dbReference type="HOGENOM" id="CLU_007481_0_0_1"/>
<dbReference type="Proteomes" id="UP000027195">
    <property type="component" value="Unassembled WGS sequence"/>
</dbReference>
<feature type="compositionally biased region" description="Polar residues" evidence="2">
    <location>
        <begin position="1004"/>
        <end position="1018"/>
    </location>
</feature>
<dbReference type="EMBL" id="KL198017">
    <property type="protein sequence ID" value="KDQ20494.1"/>
    <property type="molecule type" value="Genomic_DNA"/>
</dbReference>
<dbReference type="PANTHER" id="PTHR47766">
    <property type="entry name" value="PROTEIN EFR3"/>
    <property type="match status" value="1"/>
</dbReference>
<feature type="compositionally biased region" description="Basic and acidic residues" evidence="2">
    <location>
        <begin position="483"/>
        <end position="511"/>
    </location>
</feature>
<dbReference type="InParanoid" id="A0A067MY09"/>
<feature type="region of interest" description="Disordered" evidence="2">
    <location>
        <begin position="946"/>
        <end position="974"/>
    </location>
</feature>
<dbReference type="InterPro" id="IPR039786">
    <property type="entry name" value="EFR3"/>
</dbReference>
<sequence>MRIPLTTPNHVRLITACYPPPLTAAPDYRPNPQDLSKLTYYASNRPGKLHKLASELETRARTEARRAAGGYVKSRALLLVTLEILKAMTAECRRDLNLFSRAVIAAVEASIFSLPTDLEVTARAASVFTAWTTYTDGTLIGVDENITKSYITILQRFAELSVFEGKGDVEVKNRTRLVGIAALTGAIGSDALYTSSSQFESQVGRIAPALVRNLYEAGVVVLREQVASMQSSGNTHASPYLSEFQPQRPLAERRAPSIHIHIDGENGPSDSDVVDATLRALRALLSHANAIQVAYVYQACFDTLDSINSWAQVDFCTWFAQKTTAWTQYHYRYVVPTRLVERLLNTGDLPATIPLQISLIRMLTSVFTSPTPLVNLSTSDVVSNLVALILRRVAINPNDALLPQLVECVASLGTHVYYADQIQDLVEELASRLVGIQINGISGRGSVGDEKGRTEGIKCLLAAMVGLIQTADKSVHGPSHATRSRDGRPSTDDGHRKLDQSVVVDEARSERTAASTAQGRRNKVSPEIWQEILALLCESDYSVRANSARALVFFLQNEAPKEEGASEGDAEMFKRAGNHPMRTRTLSTDSSSRFLNALHASAYTLAVSPSLGLSSHEPSGDSSHTSSSQGVNILPSSQPSVEGSHDRGTGSQENGGATQQRPRTASMPRPRKVARALTRLDHCTLTHMSSTAPAPATTHDYAYLLNILTAVHETFPTRAILTGVPMLFALDTAASRKVDEEDTDSGNVRRRAVRELLCRVWAVIGKVWECDVLHESAQKALFGLSPILPNVPLAPVVVLDEDEEASQHSRASSGVPYLDVSFSQEQVLMDPKMIISVLAANNQIQLATGLDQANLKKRLAKEWNTEIALKESVERLSTHEHLGGPSMPSLLKFSPALMNIDNMSLQSLIRTNKGVGIGDLREALEGRPSSSTSALVGAASIFTAESSIHPHQSGPNRSPGGASQKKRLHGRPGEVRDVLNQLGVGKLNSSGLLRAPFSERKTSIRSSTASALAPPYQT</sequence>
<dbReference type="SUPFAM" id="SSF48371">
    <property type="entry name" value="ARM repeat"/>
    <property type="match status" value="1"/>
</dbReference>
<dbReference type="InterPro" id="IPR049150">
    <property type="entry name" value="EFR3_HEAT-like_rpt"/>
</dbReference>
<name>A0A067MY09_BOTB1</name>
<protein>
    <recommendedName>
        <fullName evidence="5">Protein EFR3</fullName>
    </recommendedName>
</protein>
<feature type="region of interest" description="Disordered" evidence="2">
    <location>
        <begin position="996"/>
        <end position="1018"/>
    </location>
</feature>
<evidence type="ECO:0000256" key="2">
    <source>
        <dbReference type="SAM" id="MobiDB-lite"/>
    </source>
</evidence>
<feature type="compositionally biased region" description="Polar residues" evidence="2">
    <location>
        <begin position="629"/>
        <end position="641"/>
    </location>
</feature>
<dbReference type="PANTHER" id="PTHR47766:SF1">
    <property type="entry name" value="PROTEIN EFR3"/>
    <property type="match status" value="1"/>
</dbReference>
<feature type="region of interest" description="Disordered" evidence="2">
    <location>
        <begin position="473"/>
        <end position="521"/>
    </location>
</feature>
<feature type="compositionally biased region" description="Polar residues" evidence="2">
    <location>
        <begin position="946"/>
        <end position="956"/>
    </location>
</feature>
<evidence type="ECO:0008006" key="5">
    <source>
        <dbReference type="Google" id="ProtNLM"/>
    </source>
</evidence>
<dbReference type="OrthoDB" id="274691at2759"/>
<evidence type="ECO:0000256" key="1">
    <source>
        <dbReference type="ARBA" id="ARBA00010216"/>
    </source>
</evidence>
<dbReference type="Pfam" id="PF21072">
    <property type="entry name" value="EFR3"/>
    <property type="match status" value="1"/>
</dbReference>
<feature type="compositionally biased region" description="Low complexity" evidence="2">
    <location>
        <begin position="614"/>
        <end position="628"/>
    </location>
</feature>
<dbReference type="STRING" id="930990.A0A067MY09"/>
<gene>
    <name evidence="3" type="ORF">BOTBODRAFT_309207</name>
</gene>
<organism evidence="3 4">
    <name type="scientific">Botryobasidium botryosum (strain FD-172 SS1)</name>
    <dbReference type="NCBI Taxonomy" id="930990"/>
    <lineage>
        <taxon>Eukaryota</taxon>
        <taxon>Fungi</taxon>
        <taxon>Dikarya</taxon>
        <taxon>Basidiomycota</taxon>
        <taxon>Agaricomycotina</taxon>
        <taxon>Agaricomycetes</taxon>
        <taxon>Cantharellales</taxon>
        <taxon>Botryobasidiaceae</taxon>
        <taxon>Botryobasidium</taxon>
    </lineage>
</organism>
<keyword evidence="4" id="KW-1185">Reference proteome</keyword>
<feature type="region of interest" description="Disordered" evidence="2">
    <location>
        <begin position="560"/>
        <end position="588"/>
    </location>
</feature>
<accession>A0A067MY09</accession>
<dbReference type="InterPro" id="IPR016024">
    <property type="entry name" value="ARM-type_fold"/>
</dbReference>
<feature type="compositionally biased region" description="Polar residues" evidence="2">
    <location>
        <begin position="649"/>
        <end position="663"/>
    </location>
</feature>
<reference evidence="4" key="1">
    <citation type="journal article" date="2014" name="Proc. Natl. Acad. Sci. U.S.A.">
        <title>Extensive sampling of basidiomycete genomes demonstrates inadequacy of the white-rot/brown-rot paradigm for wood decay fungi.</title>
        <authorList>
            <person name="Riley R."/>
            <person name="Salamov A.A."/>
            <person name="Brown D.W."/>
            <person name="Nagy L.G."/>
            <person name="Floudas D."/>
            <person name="Held B.W."/>
            <person name="Levasseur A."/>
            <person name="Lombard V."/>
            <person name="Morin E."/>
            <person name="Otillar R."/>
            <person name="Lindquist E.A."/>
            <person name="Sun H."/>
            <person name="LaButti K.M."/>
            <person name="Schmutz J."/>
            <person name="Jabbour D."/>
            <person name="Luo H."/>
            <person name="Baker S.E."/>
            <person name="Pisabarro A.G."/>
            <person name="Walton J.D."/>
            <person name="Blanchette R.A."/>
            <person name="Henrissat B."/>
            <person name="Martin F."/>
            <person name="Cullen D."/>
            <person name="Hibbett D.S."/>
            <person name="Grigoriev I.V."/>
        </authorList>
    </citation>
    <scope>NUCLEOTIDE SEQUENCE [LARGE SCALE GENOMIC DNA]</scope>
    <source>
        <strain evidence="4">FD-172 SS1</strain>
    </source>
</reference>
<dbReference type="GO" id="GO:0072659">
    <property type="term" value="P:protein localization to plasma membrane"/>
    <property type="evidence" value="ECO:0007669"/>
    <property type="project" value="InterPro"/>
</dbReference>
<evidence type="ECO:0000313" key="3">
    <source>
        <dbReference type="EMBL" id="KDQ20494.1"/>
    </source>
</evidence>
<feature type="region of interest" description="Disordered" evidence="2">
    <location>
        <begin position="612"/>
        <end position="671"/>
    </location>
</feature>